<dbReference type="RefSeq" id="WP_210421155.1">
    <property type="nucleotide sequence ID" value="NZ_CP036339.1"/>
</dbReference>
<dbReference type="AlphaFoldDB" id="A0A517TXJ1"/>
<gene>
    <name evidence="2" type="ORF">I41_22620</name>
</gene>
<protein>
    <submittedName>
        <fullName evidence="2">Topology modulation protein</fullName>
    </submittedName>
</protein>
<dbReference type="PANTHER" id="PTHR37816:SF1">
    <property type="entry name" value="TOXIN"/>
    <property type="match status" value="1"/>
</dbReference>
<dbReference type="Proteomes" id="UP000317909">
    <property type="component" value="Chromosome"/>
</dbReference>
<evidence type="ECO:0000256" key="1">
    <source>
        <dbReference type="SAM" id="MobiDB-lite"/>
    </source>
</evidence>
<dbReference type="Gene3D" id="3.40.50.300">
    <property type="entry name" value="P-loop containing nucleotide triphosphate hydrolases"/>
    <property type="match status" value="1"/>
</dbReference>
<accession>A0A517TXJ1</accession>
<feature type="compositionally biased region" description="Basic and acidic residues" evidence="1">
    <location>
        <begin position="199"/>
        <end position="214"/>
    </location>
</feature>
<sequence>MSRRDDLSRVAIVGTSCAGKSTLARELSRRLGAPHVELDALYWGPNWTARSAEEFWASVAEATAGPAWIIDGNYIATRALVLQRATTVIWLNYPLRTLLRRATSRTFRRLATRECLFNGNREPLLGFLHAYWVPWQALQSYRPLRREYGALLASDELAHLHIVEIRSVQEAERFLCGIERPETSVETSDRSANGALFEEPSRVAPRFEEPGANS</sequence>
<dbReference type="InterPro" id="IPR052922">
    <property type="entry name" value="Cytidylate_Kinase-2"/>
</dbReference>
<dbReference type="PANTHER" id="PTHR37816">
    <property type="entry name" value="YALI0E33011P"/>
    <property type="match status" value="1"/>
</dbReference>
<proteinExistence type="predicted"/>
<dbReference type="InterPro" id="IPR027417">
    <property type="entry name" value="P-loop_NTPase"/>
</dbReference>
<evidence type="ECO:0000313" key="2">
    <source>
        <dbReference type="EMBL" id="QDT73073.1"/>
    </source>
</evidence>
<keyword evidence="3" id="KW-1185">Reference proteome</keyword>
<name>A0A517TXJ1_9BACT</name>
<organism evidence="2 3">
    <name type="scientific">Lacipirellula limnantheis</name>
    <dbReference type="NCBI Taxonomy" id="2528024"/>
    <lineage>
        <taxon>Bacteria</taxon>
        <taxon>Pseudomonadati</taxon>
        <taxon>Planctomycetota</taxon>
        <taxon>Planctomycetia</taxon>
        <taxon>Pirellulales</taxon>
        <taxon>Lacipirellulaceae</taxon>
        <taxon>Lacipirellula</taxon>
    </lineage>
</organism>
<dbReference type="EMBL" id="CP036339">
    <property type="protein sequence ID" value="QDT73073.1"/>
    <property type="molecule type" value="Genomic_DNA"/>
</dbReference>
<feature type="region of interest" description="Disordered" evidence="1">
    <location>
        <begin position="183"/>
        <end position="214"/>
    </location>
</feature>
<dbReference type="SUPFAM" id="SSF52540">
    <property type="entry name" value="P-loop containing nucleoside triphosphate hydrolases"/>
    <property type="match status" value="1"/>
</dbReference>
<dbReference type="KEGG" id="llh:I41_22620"/>
<reference evidence="2 3" key="1">
    <citation type="submission" date="2019-02" db="EMBL/GenBank/DDBJ databases">
        <title>Deep-cultivation of Planctomycetes and their phenomic and genomic characterization uncovers novel biology.</title>
        <authorList>
            <person name="Wiegand S."/>
            <person name="Jogler M."/>
            <person name="Boedeker C."/>
            <person name="Pinto D."/>
            <person name="Vollmers J."/>
            <person name="Rivas-Marin E."/>
            <person name="Kohn T."/>
            <person name="Peeters S.H."/>
            <person name="Heuer A."/>
            <person name="Rast P."/>
            <person name="Oberbeckmann S."/>
            <person name="Bunk B."/>
            <person name="Jeske O."/>
            <person name="Meyerdierks A."/>
            <person name="Storesund J.E."/>
            <person name="Kallscheuer N."/>
            <person name="Luecker S."/>
            <person name="Lage O.M."/>
            <person name="Pohl T."/>
            <person name="Merkel B.J."/>
            <person name="Hornburger P."/>
            <person name="Mueller R.-W."/>
            <person name="Bruemmer F."/>
            <person name="Labrenz M."/>
            <person name="Spormann A.M."/>
            <person name="Op den Camp H."/>
            <person name="Overmann J."/>
            <person name="Amann R."/>
            <person name="Jetten M.S.M."/>
            <person name="Mascher T."/>
            <person name="Medema M.H."/>
            <person name="Devos D.P."/>
            <person name="Kaster A.-K."/>
            <person name="Ovreas L."/>
            <person name="Rohde M."/>
            <person name="Galperin M.Y."/>
            <person name="Jogler C."/>
        </authorList>
    </citation>
    <scope>NUCLEOTIDE SEQUENCE [LARGE SCALE GENOMIC DNA]</scope>
    <source>
        <strain evidence="2 3">I41</strain>
    </source>
</reference>
<evidence type="ECO:0000313" key="3">
    <source>
        <dbReference type="Proteomes" id="UP000317909"/>
    </source>
</evidence>